<reference evidence="1 2" key="1">
    <citation type="journal article" date="2009" name="Stand. Genomic Sci.">
        <title>Complete genome sequence of Stackebrandtia nassauensis type strain (LLR-40K-21).</title>
        <authorList>
            <person name="Munk C."/>
            <person name="Lapidus A."/>
            <person name="Copeland A."/>
            <person name="Jando M."/>
            <person name="Mayilraj S."/>
            <person name="Glavina Del Rio T."/>
            <person name="Nolan M."/>
            <person name="Chen F."/>
            <person name="Lucas S."/>
            <person name="Tice H."/>
            <person name="Cheng J.F."/>
            <person name="Han C."/>
            <person name="Detter J.C."/>
            <person name="Bruce D."/>
            <person name="Goodwin L."/>
            <person name="Chain P."/>
            <person name="Pitluck S."/>
            <person name="Goker M."/>
            <person name="Ovchinikova G."/>
            <person name="Pati A."/>
            <person name="Ivanova N."/>
            <person name="Mavromatis K."/>
            <person name="Chen A."/>
            <person name="Palaniappan K."/>
            <person name="Land M."/>
            <person name="Hauser L."/>
            <person name="Chang Y.J."/>
            <person name="Jeffries C.D."/>
            <person name="Bristow J."/>
            <person name="Eisen J.A."/>
            <person name="Markowitz V."/>
            <person name="Hugenholtz P."/>
            <person name="Kyrpides N.C."/>
            <person name="Klenk H.P."/>
        </authorList>
    </citation>
    <scope>NUCLEOTIDE SEQUENCE [LARGE SCALE GENOMIC DNA]</scope>
    <source>
        <strain evidence="2">DSM 44728 / CIP 108903 / NRRL B-16338 / NBRC 102104 / LLR-40K-21</strain>
    </source>
</reference>
<evidence type="ECO:0000313" key="1">
    <source>
        <dbReference type="EMBL" id="ADD40589.1"/>
    </source>
</evidence>
<keyword evidence="2" id="KW-1185">Reference proteome</keyword>
<dbReference type="KEGG" id="sna:Snas_0878"/>
<dbReference type="EMBL" id="CP001778">
    <property type="protein sequence ID" value="ADD40589.1"/>
    <property type="molecule type" value="Genomic_DNA"/>
</dbReference>
<dbReference type="HOGENOM" id="CLU_651970_0_0_11"/>
<dbReference type="RefSeq" id="WP_013016160.1">
    <property type="nucleotide sequence ID" value="NC_013947.1"/>
</dbReference>
<evidence type="ECO:0000313" key="2">
    <source>
        <dbReference type="Proteomes" id="UP000000844"/>
    </source>
</evidence>
<sequence length="421" mass="44397">MSAIMDKAYEVQEAAAAAALVEIDGDGYIDYVFDNPSYVHDWPADPYDSSTISGIPGAFAWIGYRDPGGLPDKRAAVERGQSVLEASQGEFFRLKNLLHDDEKFSGSTVNTFIDYLDVIADAAEDQAGLADELSLAVECVEGLVKAAENDVIDIADKTIAALNAMAAEDDVPNSEMLLSVTAALIGVVGTVATGGTATAITFALISGGLSVATTAGTDTQGSTDFDNVYHLIEYSLYPALDYRRGKLEEKEGEIVDGLNADLRALDGQGGHDVRDSLDPRPGGLVNGRGNFRATGATAADLKELYGLATGEVPALAGDFATASGDFNAANGTETAAMGDVSAPWERLLDLLQRMSAKASEALYDGGTVLANAAQDFAKQDGVHAEWVNRSGEELFDRHEAVFPAPVPDPLSRRYPDIGPTF</sequence>
<protein>
    <submittedName>
        <fullName evidence="1">Uncharacterized protein</fullName>
    </submittedName>
</protein>
<name>D3Q8Y0_STANL</name>
<proteinExistence type="predicted"/>
<organism evidence="1 2">
    <name type="scientific">Stackebrandtia nassauensis (strain DSM 44728 / CIP 108903 / NRRL B-16338 / NBRC 102104 / LLR-40K-21)</name>
    <dbReference type="NCBI Taxonomy" id="446470"/>
    <lineage>
        <taxon>Bacteria</taxon>
        <taxon>Bacillati</taxon>
        <taxon>Actinomycetota</taxon>
        <taxon>Actinomycetes</taxon>
        <taxon>Glycomycetales</taxon>
        <taxon>Glycomycetaceae</taxon>
        <taxon>Stackebrandtia</taxon>
    </lineage>
</organism>
<gene>
    <name evidence="1" type="ordered locus">Snas_0878</name>
</gene>
<dbReference type="Proteomes" id="UP000000844">
    <property type="component" value="Chromosome"/>
</dbReference>
<accession>D3Q8Y0</accession>
<dbReference type="AlphaFoldDB" id="D3Q8Y0"/>
<dbReference type="STRING" id="446470.Snas_0878"/>